<proteinExistence type="predicted"/>
<evidence type="ECO:0000313" key="2">
    <source>
        <dbReference type="EMBL" id="CAB4732579.1"/>
    </source>
</evidence>
<sequence>MSTPESTTQPEAAGGEDDLGPMPEPEAEAPQLHAGGVDAVLDRITEPLVPDVSADANPATEGAPAETREGEDTSTKATRDEGDAGDGNHPEESPA</sequence>
<name>A0A6J6SE11_9ZZZZ</name>
<feature type="compositionally biased region" description="Basic and acidic residues" evidence="1">
    <location>
        <begin position="66"/>
        <end position="95"/>
    </location>
</feature>
<dbReference type="AlphaFoldDB" id="A0A6J6SE11"/>
<organism evidence="2">
    <name type="scientific">freshwater metagenome</name>
    <dbReference type="NCBI Taxonomy" id="449393"/>
    <lineage>
        <taxon>unclassified sequences</taxon>
        <taxon>metagenomes</taxon>
        <taxon>ecological metagenomes</taxon>
    </lineage>
</organism>
<reference evidence="2" key="1">
    <citation type="submission" date="2020-05" db="EMBL/GenBank/DDBJ databases">
        <authorList>
            <person name="Chiriac C."/>
            <person name="Salcher M."/>
            <person name="Ghai R."/>
            <person name="Kavagutti S V."/>
        </authorList>
    </citation>
    <scope>NUCLEOTIDE SEQUENCE</scope>
</reference>
<accession>A0A6J6SE11</accession>
<gene>
    <name evidence="2" type="ORF">UFOPK2761_00623</name>
</gene>
<feature type="compositionally biased region" description="Polar residues" evidence="1">
    <location>
        <begin position="1"/>
        <end position="10"/>
    </location>
</feature>
<protein>
    <submittedName>
        <fullName evidence="2">Unannotated protein</fullName>
    </submittedName>
</protein>
<dbReference type="EMBL" id="CAEZYQ010000003">
    <property type="protein sequence ID" value="CAB4732579.1"/>
    <property type="molecule type" value="Genomic_DNA"/>
</dbReference>
<evidence type="ECO:0000256" key="1">
    <source>
        <dbReference type="SAM" id="MobiDB-lite"/>
    </source>
</evidence>
<feature type="region of interest" description="Disordered" evidence="1">
    <location>
        <begin position="1"/>
        <end position="95"/>
    </location>
</feature>